<dbReference type="AlphaFoldDB" id="A0A8T0W435"/>
<reference evidence="2" key="1">
    <citation type="submission" date="2020-05" db="EMBL/GenBank/DDBJ databases">
        <title>WGS assembly of Panicum virgatum.</title>
        <authorList>
            <person name="Lovell J.T."/>
            <person name="Jenkins J."/>
            <person name="Shu S."/>
            <person name="Juenger T.E."/>
            <person name="Schmutz J."/>
        </authorList>
    </citation>
    <scope>NUCLEOTIDE SEQUENCE</scope>
    <source>
        <strain evidence="2">AP13</strain>
    </source>
</reference>
<protein>
    <submittedName>
        <fullName evidence="2">Uncharacterized protein</fullName>
    </submittedName>
</protein>
<dbReference type="EMBL" id="CM029039">
    <property type="protein sequence ID" value="KAG2642145.1"/>
    <property type="molecule type" value="Genomic_DNA"/>
</dbReference>
<organism evidence="2 3">
    <name type="scientific">Panicum virgatum</name>
    <name type="common">Blackwell switchgrass</name>
    <dbReference type="NCBI Taxonomy" id="38727"/>
    <lineage>
        <taxon>Eukaryota</taxon>
        <taxon>Viridiplantae</taxon>
        <taxon>Streptophyta</taxon>
        <taxon>Embryophyta</taxon>
        <taxon>Tracheophyta</taxon>
        <taxon>Spermatophyta</taxon>
        <taxon>Magnoliopsida</taxon>
        <taxon>Liliopsida</taxon>
        <taxon>Poales</taxon>
        <taxon>Poaceae</taxon>
        <taxon>PACMAD clade</taxon>
        <taxon>Panicoideae</taxon>
        <taxon>Panicodae</taxon>
        <taxon>Paniceae</taxon>
        <taxon>Panicinae</taxon>
        <taxon>Panicum</taxon>
        <taxon>Panicum sect. Hiantes</taxon>
    </lineage>
</organism>
<sequence length="139" mass="14649">MATPTLLSPRRLRRGAAHIEPLPSHLTYPYPLEFPSALPPLLVPKPPPCMRNDEPTSMPSPQAPSANYESPPSPQLKQNPIAAPFRSPPSQLSRGISAPSIPLEATGRAAPAMAPEAARMGKGGKAARPPLPSLLPSFG</sequence>
<proteinExistence type="predicted"/>
<feature type="compositionally biased region" description="Low complexity" evidence="1">
    <location>
        <begin position="104"/>
        <end position="120"/>
    </location>
</feature>
<name>A0A8T0W435_PANVG</name>
<feature type="compositionally biased region" description="Polar residues" evidence="1">
    <location>
        <begin position="55"/>
        <end position="78"/>
    </location>
</feature>
<dbReference type="Proteomes" id="UP000823388">
    <property type="component" value="Chromosome 2K"/>
</dbReference>
<accession>A0A8T0W435</accession>
<comment type="caution">
    <text evidence="2">The sequence shown here is derived from an EMBL/GenBank/DDBJ whole genome shotgun (WGS) entry which is preliminary data.</text>
</comment>
<evidence type="ECO:0000256" key="1">
    <source>
        <dbReference type="SAM" id="MobiDB-lite"/>
    </source>
</evidence>
<evidence type="ECO:0000313" key="2">
    <source>
        <dbReference type="EMBL" id="KAG2642145.1"/>
    </source>
</evidence>
<gene>
    <name evidence="2" type="ORF">PVAP13_2KG262716</name>
</gene>
<evidence type="ECO:0000313" key="3">
    <source>
        <dbReference type="Proteomes" id="UP000823388"/>
    </source>
</evidence>
<feature type="region of interest" description="Disordered" evidence="1">
    <location>
        <begin position="41"/>
        <end position="139"/>
    </location>
</feature>
<keyword evidence="3" id="KW-1185">Reference proteome</keyword>